<dbReference type="RefSeq" id="WP_094094437.1">
    <property type="nucleotide sequence ID" value="NZ_BMHF01000011.1"/>
</dbReference>
<keyword evidence="4" id="KW-1005">Bacterial flagellum biogenesis</keyword>
<name>A0ABQ1GHM9_9BACL</name>
<evidence type="ECO:0000256" key="4">
    <source>
        <dbReference type="ARBA" id="ARBA00022795"/>
    </source>
</evidence>
<feature type="domain" description="Anti-sigma-28 factor FlgM C-terminal" evidence="7">
    <location>
        <begin position="34"/>
        <end position="84"/>
    </location>
</feature>
<keyword evidence="6" id="KW-0804">Transcription</keyword>
<evidence type="ECO:0000256" key="1">
    <source>
        <dbReference type="ARBA" id="ARBA00005322"/>
    </source>
</evidence>
<sequence>MKINDIGRLGAVNSYQRTADHQRQIEDKKIKRQDQVSISNEALELLKSKDKATDPAKAEKIQDLKAQVASGTYQVEAGKIAEKLAPYFKSYTDK</sequence>
<accession>A0ABQ1GHM9</accession>
<keyword evidence="3" id="KW-0678">Repressor</keyword>
<evidence type="ECO:0000313" key="9">
    <source>
        <dbReference type="Proteomes" id="UP000609323"/>
    </source>
</evidence>
<dbReference type="InterPro" id="IPR035890">
    <property type="entry name" value="Anti-sigma-28_factor_FlgM_sf"/>
</dbReference>
<dbReference type="EMBL" id="BMHF01000011">
    <property type="protein sequence ID" value="GGA43719.1"/>
    <property type="molecule type" value="Genomic_DNA"/>
</dbReference>
<evidence type="ECO:0000256" key="5">
    <source>
        <dbReference type="ARBA" id="ARBA00023015"/>
    </source>
</evidence>
<gene>
    <name evidence="8" type="ORF">GCM10010917_31270</name>
</gene>
<evidence type="ECO:0000256" key="3">
    <source>
        <dbReference type="ARBA" id="ARBA00022491"/>
    </source>
</evidence>
<dbReference type="Pfam" id="PF04316">
    <property type="entry name" value="FlgM"/>
    <property type="match status" value="1"/>
</dbReference>
<keyword evidence="9" id="KW-1185">Reference proteome</keyword>
<dbReference type="SUPFAM" id="SSF101498">
    <property type="entry name" value="Anti-sigma factor FlgM"/>
    <property type="match status" value="1"/>
</dbReference>
<dbReference type="InterPro" id="IPR007412">
    <property type="entry name" value="FlgM"/>
</dbReference>
<protein>
    <recommendedName>
        <fullName evidence="2">Negative regulator of flagellin synthesis</fullName>
    </recommendedName>
</protein>
<evidence type="ECO:0000313" key="8">
    <source>
        <dbReference type="EMBL" id="GGA43719.1"/>
    </source>
</evidence>
<comment type="similarity">
    <text evidence="1">Belongs to the FlgM family.</text>
</comment>
<organism evidence="8 9">
    <name type="scientific">Paenibacillus physcomitrellae</name>
    <dbReference type="NCBI Taxonomy" id="1619311"/>
    <lineage>
        <taxon>Bacteria</taxon>
        <taxon>Bacillati</taxon>
        <taxon>Bacillota</taxon>
        <taxon>Bacilli</taxon>
        <taxon>Bacillales</taxon>
        <taxon>Paenibacillaceae</taxon>
        <taxon>Paenibacillus</taxon>
    </lineage>
</organism>
<evidence type="ECO:0000256" key="2">
    <source>
        <dbReference type="ARBA" id="ARBA00017823"/>
    </source>
</evidence>
<reference evidence="9" key="1">
    <citation type="journal article" date="2019" name="Int. J. Syst. Evol. Microbiol.">
        <title>The Global Catalogue of Microorganisms (GCM) 10K type strain sequencing project: providing services to taxonomists for standard genome sequencing and annotation.</title>
        <authorList>
            <consortium name="The Broad Institute Genomics Platform"/>
            <consortium name="The Broad Institute Genome Sequencing Center for Infectious Disease"/>
            <person name="Wu L."/>
            <person name="Ma J."/>
        </authorList>
    </citation>
    <scope>NUCLEOTIDE SEQUENCE [LARGE SCALE GENOMIC DNA]</scope>
    <source>
        <strain evidence="9">CGMCC 1.15044</strain>
    </source>
</reference>
<keyword evidence="5" id="KW-0805">Transcription regulation</keyword>
<comment type="caution">
    <text evidence="8">The sequence shown here is derived from an EMBL/GenBank/DDBJ whole genome shotgun (WGS) entry which is preliminary data.</text>
</comment>
<dbReference type="InterPro" id="IPR031316">
    <property type="entry name" value="FlgM_C"/>
</dbReference>
<evidence type="ECO:0000256" key="6">
    <source>
        <dbReference type="ARBA" id="ARBA00023163"/>
    </source>
</evidence>
<dbReference type="NCBIfam" id="TIGR03824">
    <property type="entry name" value="FlgM_jcvi"/>
    <property type="match status" value="1"/>
</dbReference>
<dbReference type="Proteomes" id="UP000609323">
    <property type="component" value="Unassembled WGS sequence"/>
</dbReference>
<evidence type="ECO:0000259" key="7">
    <source>
        <dbReference type="Pfam" id="PF04316"/>
    </source>
</evidence>
<proteinExistence type="inferred from homology"/>